<dbReference type="Pfam" id="PF00415">
    <property type="entry name" value="RCC1"/>
    <property type="match status" value="1"/>
</dbReference>
<evidence type="ECO:0000256" key="2">
    <source>
        <dbReference type="ARBA" id="ARBA00022737"/>
    </source>
</evidence>
<dbReference type="Gene3D" id="2.130.10.30">
    <property type="entry name" value="Regulator of chromosome condensation 1/beta-lactamase-inhibitor protein II"/>
    <property type="match status" value="2"/>
</dbReference>
<accession>H8IAH2</accession>
<evidence type="ECO:0000256" key="1">
    <source>
        <dbReference type="ARBA" id="ARBA00022658"/>
    </source>
</evidence>
<dbReference type="PROSITE" id="PS50012">
    <property type="entry name" value="RCC1_3"/>
    <property type="match status" value="7"/>
</dbReference>
<sequence>MISFAGLAHAEVPPFAFIAQGPTVSLALDENGTAWAWGSNYDGECGIPASEGLEYVTRPVAIHGLDNVTSIDAGELFVIALKKDGTVLTWGWSIFGDLGYVPNNTTYNQSREHFSPLPVPGLSDITGISAGQHFCVVLKSDGTVWTWGDNRYGQLGDGKQVTIDDYYAGAHRAEPGMVVGLSNVTYVSAGPINAAAVKDDGTVWVWGANSRSLFGEAGENSTGLLAITTPVQVKGLENVKEVKLGHAHALALKNDGTVWAWGDNSYGQLGVAGKEFSNMPIMVHGLSNVTQISAGEGHSVALEGDGTVWTWGQNKYGQLGDGTTSNSYSPVKVHLPPIKAVSARGFNTMALDYNGTIWIWGNNNYGQLGNGLSSGSTSSPTTLQAATQGPIASGVPSQSRGDSTVLLAILLIILAVAVGIFIYMWKR</sequence>
<evidence type="ECO:0000256" key="4">
    <source>
        <dbReference type="SAM" id="Phobius"/>
    </source>
</evidence>
<dbReference type="GeneID" id="11971010"/>
<proteinExistence type="predicted"/>
<dbReference type="PRINTS" id="PR00633">
    <property type="entry name" value="RCCNDNSATION"/>
</dbReference>
<dbReference type="STRING" id="1041930.Mtc_0886"/>
<reference evidence="6 7" key="1">
    <citation type="journal article" date="2012" name="J. Bacteriol.">
        <title>Complete genome sequence of a thermophilic methanogen, Methanocella conradii HZ254, isolated from Chinese rice field soil.</title>
        <authorList>
            <person name="Lu Z."/>
            <person name="Lu Y."/>
        </authorList>
    </citation>
    <scope>NUCLEOTIDE SEQUENCE [LARGE SCALE GENOMIC DNA]</scope>
    <source>
        <strain evidence="7">DSM 24694 / JCM 17849 / CGMCC 1.5162 / HZ254</strain>
    </source>
</reference>
<evidence type="ECO:0000313" key="7">
    <source>
        <dbReference type="Proteomes" id="UP000005233"/>
    </source>
</evidence>
<dbReference type="SMR" id="H8IAH2"/>
<keyword evidence="4" id="KW-1133">Transmembrane helix</keyword>
<dbReference type="EMBL" id="CP003243">
    <property type="protein sequence ID" value="AFC99646.1"/>
    <property type="molecule type" value="Genomic_DNA"/>
</dbReference>
<dbReference type="eggNOG" id="arCOG11012">
    <property type="taxonomic scope" value="Archaea"/>
</dbReference>
<dbReference type="RefSeq" id="WP_014405484.1">
    <property type="nucleotide sequence ID" value="NC_017034.1"/>
</dbReference>
<evidence type="ECO:0000256" key="3">
    <source>
        <dbReference type="SAM" id="MobiDB-lite"/>
    </source>
</evidence>
<evidence type="ECO:0000259" key="5">
    <source>
        <dbReference type="Pfam" id="PF25390"/>
    </source>
</evidence>
<keyword evidence="4" id="KW-0812">Transmembrane</keyword>
<protein>
    <submittedName>
        <fullName evidence="6">Alpha-tubulin suppressor and related RCC1 domain-containing protein</fullName>
    </submittedName>
</protein>
<organism evidence="6 7">
    <name type="scientific">Methanocella conradii (strain DSM 24694 / JCM 17849 / CGMCC 1.5162 / HZ254)</name>
    <dbReference type="NCBI Taxonomy" id="1041930"/>
    <lineage>
        <taxon>Archaea</taxon>
        <taxon>Methanobacteriati</taxon>
        <taxon>Methanobacteriota</taxon>
        <taxon>Stenosarchaea group</taxon>
        <taxon>Methanomicrobia</taxon>
        <taxon>Methanocellales</taxon>
        <taxon>Methanocellaceae</taxon>
        <taxon>Methanocella</taxon>
    </lineage>
</organism>
<dbReference type="PANTHER" id="PTHR45982:SF1">
    <property type="entry name" value="REGULATOR OF CHROMOSOME CONDENSATION"/>
    <property type="match status" value="1"/>
</dbReference>
<name>H8IAH2_METCZ</name>
<dbReference type="InterPro" id="IPR000408">
    <property type="entry name" value="Reg_chr_condens"/>
</dbReference>
<feature type="domain" description="RCC1-like" evidence="5">
    <location>
        <begin position="175"/>
        <end position="388"/>
    </location>
</feature>
<dbReference type="InterPro" id="IPR058923">
    <property type="entry name" value="RCC1-like_dom"/>
</dbReference>
<feature type="region of interest" description="Disordered" evidence="3">
    <location>
        <begin position="376"/>
        <end position="397"/>
    </location>
</feature>
<keyword evidence="2" id="KW-0677">Repeat</keyword>
<dbReference type="PANTHER" id="PTHR45982">
    <property type="entry name" value="REGULATOR OF CHROMOSOME CONDENSATION"/>
    <property type="match status" value="1"/>
</dbReference>
<keyword evidence="4" id="KW-0472">Membrane</keyword>
<dbReference type="Pfam" id="PF25390">
    <property type="entry name" value="WD40_RLD"/>
    <property type="match status" value="1"/>
</dbReference>
<dbReference type="PROSITE" id="PS00626">
    <property type="entry name" value="RCC1_2"/>
    <property type="match status" value="1"/>
</dbReference>
<dbReference type="Proteomes" id="UP000005233">
    <property type="component" value="Chromosome"/>
</dbReference>
<dbReference type="Pfam" id="PF13540">
    <property type="entry name" value="RCC1_2"/>
    <property type="match status" value="1"/>
</dbReference>
<dbReference type="InterPro" id="IPR009091">
    <property type="entry name" value="RCC1/BLIP-II"/>
</dbReference>
<keyword evidence="1" id="KW-0344">Guanine-nucleotide releasing factor</keyword>
<dbReference type="SUPFAM" id="SSF50985">
    <property type="entry name" value="RCC1/BLIP-II"/>
    <property type="match status" value="2"/>
</dbReference>
<feature type="transmembrane region" description="Helical" evidence="4">
    <location>
        <begin position="405"/>
        <end position="425"/>
    </location>
</feature>
<keyword evidence="7" id="KW-1185">Reference proteome</keyword>
<dbReference type="InterPro" id="IPR051553">
    <property type="entry name" value="Ran_GTPase-activating"/>
</dbReference>
<dbReference type="AlphaFoldDB" id="H8IAH2"/>
<dbReference type="KEGG" id="mez:Mtc_0886"/>
<dbReference type="HOGENOM" id="CLU_005210_8_1_2"/>
<evidence type="ECO:0000313" key="6">
    <source>
        <dbReference type="EMBL" id="AFC99646.1"/>
    </source>
</evidence>
<gene>
    <name evidence="6" type="ordered locus">Mtc_0886</name>
</gene>